<dbReference type="PROSITE" id="PS50843">
    <property type="entry name" value="EXPANSIN_CBD"/>
    <property type="match status" value="1"/>
</dbReference>
<dbReference type="GO" id="GO:0009664">
    <property type="term" value="P:plant-type cell wall organization"/>
    <property type="evidence" value="ECO:0007669"/>
    <property type="project" value="InterPro"/>
</dbReference>
<dbReference type="Proteomes" id="UP000326939">
    <property type="component" value="Chromosome 17"/>
</dbReference>
<evidence type="ECO:0000313" key="11">
    <source>
        <dbReference type="Proteomes" id="UP000326939"/>
    </source>
</evidence>
<comment type="similarity">
    <text evidence="1 7">Belongs to the expansin family. Expansin A subfamily.</text>
</comment>
<dbReference type="SUPFAM" id="SSF50685">
    <property type="entry name" value="Barwin-like endoglucanases"/>
    <property type="match status" value="1"/>
</dbReference>
<proteinExistence type="inferred from homology"/>
<evidence type="ECO:0000256" key="6">
    <source>
        <dbReference type="ARBA" id="ARBA00023316"/>
    </source>
</evidence>
<evidence type="ECO:0000256" key="4">
    <source>
        <dbReference type="ARBA" id="ARBA00022729"/>
    </source>
</evidence>
<keyword evidence="5" id="KW-0472">Membrane</keyword>
<dbReference type="InterPro" id="IPR036749">
    <property type="entry name" value="Expansin_CBD_sf"/>
</dbReference>
<dbReference type="Pfam" id="PF01357">
    <property type="entry name" value="Expansin_C"/>
    <property type="match status" value="1"/>
</dbReference>
<dbReference type="Gene3D" id="2.40.40.10">
    <property type="entry name" value="RlpA-like domain"/>
    <property type="match status" value="1"/>
</dbReference>
<dbReference type="CDD" id="cd22274">
    <property type="entry name" value="DPBB_EXPA_N"/>
    <property type="match status" value="1"/>
</dbReference>
<comment type="function">
    <text evidence="7">Causes loosening and extension of plant cell walls by disrupting non-covalent bonding between cellulose microfibrils and matrix glucans. No enzymatic activity has been found.</text>
</comment>
<feature type="signal peptide" evidence="7">
    <location>
        <begin position="1"/>
        <end position="29"/>
    </location>
</feature>
<dbReference type="PROSITE" id="PS50842">
    <property type="entry name" value="EXPANSIN_EG45"/>
    <property type="match status" value="1"/>
</dbReference>
<evidence type="ECO:0000259" key="8">
    <source>
        <dbReference type="PROSITE" id="PS50842"/>
    </source>
</evidence>
<dbReference type="GO" id="GO:0016020">
    <property type="term" value="C:membrane"/>
    <property type="evidence" value="ECO:0007669"/>
    <property type="project" value="UniProtKB-SubCell"/>
</dbReference>
<comment type="caution">
    <text evidence="10">The sequence shown here is derived from an EMBL/GenBank/DDBJ whole genome shotgun (WGS) entry which is preliminary data.</text>
</comment>
<evidence type="ECO:0000256" key="7">
    <source>
        <dbReference type="RuleBase" id="RU365023"/>
    </source>
</evidence>
<evidence type="ECO:0000256" key="1">
    <source>
        <dbReference type="ARBA" id="ARBA00005392"/>
    </source>
</evidence>
<dbReference type="GO" id="GO:0009653">
    <property type="term" value="P:anatomical structure morphogenesis"/>
    <property type="evidence" value="ECO:0007669"/>
    <property type="project" value="UniProtKB-ARBA"/>
</dbReference>
<dbReference type="InterPro" id="IPR002963">
    <property type="entry name" value="Expansin"/>
</dbReference>
<dbReference type="SMART" id="SM00837">
    <property type="entry name" value="DPBB_1"/>
    <property type="match status" value="1"/>
</dbReference>
<keyword evidence="3 7" id="KW-0964">Secreted</keyword>
<dbReference type="SUPFAM" id="SSF49590">
    <property type="entry name" value="PHL pollen allergen"/>
    <property type="match status" value="1"/>
</dbReference>
<dbReference type="GO" id="GO:0005576">
    <property type="term" value="C:extracellular region"/>
    <property type="evidence" value="ECO:0007669"/>
    <property type="project" value="InterPro"/>
</dbReference>
<evidence type="ECO:0000256" key="2">
    <source>
        <dbReference type="ARBA" id="ARBA00022512"/>
    </source>
</evidence>
<protein>
    <recommendedName>
        <fullName evidence="7">Expansin</fullName>
    </recommendedName>
</protein>
<keyword evidence="4 7" id="KW-0732">Signal</keyword>
<feature type="chain" id="PRO_5024468836" description="Expansin" evidence="7">
    <location>
        <begin position="30"/>
        <end position="264"/>
    </location>
</feature>
<keyword evidence="11" id="KW-1185">Reference proteome</keyword>
<evidence type="ECO:0000256" key="5">
    <source>
        <dbReference type="ARBA" id="ARBA00023136"/>
    </source>
</evidence>
<dbReference type="InterPro" id="IPR007118">
    <property type="entry name" value="Expan_Lol_pI"/>
</dbReference>
<evidence type="ECO:0000313" key="10">
    <source>
        <dbReference type="EMBL" id="KAB5516461.1"/>
    </source>
</evidence>
<gene>
    <name evidence="10" type="ORF">DKX38_027109</name>
</gene>
<dbReference type="AlphaFoldDB" id="A0A5N5JBD7"/>
<dbReference type="PANTHER" id="PTHR31867">
    <property type="entry name" value="EXPANSIN-A15"/>
    <property type="match status" value="1"/>
</dbReference>
<keyword evidence="6 7" id="KW-0961">Cell wall biogenesis/degradation</keyword>
<evidence type="ECO:0000259" key="9">
    <source>
        <dbReference type="PROSITE" id="PS50843"/>
    </source>
</evidence>
<dbReference type="InterPro" id="IPR007117">
    <property type="entry name" value="Expansin_CBD"/>
</dbReference>
<dbReference type="PRINTS" id="PR01225">
    <property type="entry name" value="EXPANSNFAMLY"/>
</dbReference>
<organism evidence="10 11">
    <name type="scientific">Salix brachista</name>
    <dbReference type="NCBI Taxonomy" id="2182728"/>
    <lineage>
        <taxon>Eukaryota</taxon>
        <taxon>Viridiplantae</taxon>
        <taxon>Streptophyta</taxon>
        <taxon>Embryophyta</taxon>
        <taxon>Tracheophyta</taxon>
        <taxon>Spermatophyta</taxon>
        <taxon>Magnoliopsida</taxon>
        <taxon>eudicotyledons</taxon>
        <taxon>Gunneridae</taxon>
        <taxon>Pentapetalae</taxon>
        <taxon>rosids</taxon>
        <taxon>fabids</taxon>
        <taxon>Malpighiales</taxon>
        <taxon>Salicaceae</taxon>
        <taxon>Saliceae</taxon>
        <taxon>Salix</taxon>
    </lineage>
</organism>
<dbReference type="InterPro" id="IPR036908">
    <property type="entry name" value="RlpA-like_sf"/>
</dbReference>
<accession>A0A5N5JBD7</accession>
<comment type="subcellular location">
    <subcellularLocation>
        <location evidence="7">Secreted</location>
        <location evidence="7">Cell wall</location>
    </subcellularLocation>
    <subcellularLocation>
        <location evidence="7">Membrane</location>
        <topology evidence="7">Peripheral membrane protein</topology>
    </subcellularLocation>
</comment>
<dbReference type="PRINTS" id="PR01226">
    <property type="entry name" value="EXPANSIN"/>
</dbReference>
<name>A0A5N5JBD7_9ROSI</name>
<feature type="domain" description="Expansin-like CBD" evidence="9">
    <location>
        <begin position="181"/>
        <end position="260"/>
    </location>
</feature>
<dbReference type="InterPro" id="IPR009009">
    <property type="entry name" value="RlpA-like_DPBB"/>
</dbReference>
<dbReference type="EMBL" id="VDCV01000017">
    <property type="protein sequence ID" value="KAB5516461.1"/>
    <property type="molecule type" value="Genomic_DNA"/>
</dbReference>
<dbReference type="Gene3D" id="2.60.40.760">
    <property type="entry name" value="Expansin, cellulose-binding-like domain"/>
    <property type="match status" value="1"/>
</dbReference>
<feature type="domain" description="Expansin-like EG45" evidence="8">
    <location>
        <begin position="60"/>
        <end position="171"/>
    </location>
</feature>
<dbReference type="Pfam" id="PF03330">
    <property type="entry name" value="DPBB_1"/>
    <property type="match status" value="1"/>
</dbReference>
<reference evidence="11" key="1">
    <citation type="journal article" date="2019" name="Gigascience">
        <title>De novo genome assembly of the endangered Acer yangbiense, a plant species with extremely small populations endemic to Yunnan Province, China.</title>
        <authorList>
            <person name="Yang J."/>
            <person name="Wariss H.M."/>
            <person name="Tao L."/>
            <person name="Zhang R."/>
            <person name="Yun Q."/>
            <person name="Hollingsworth P."/>
            <person name="Dao Z."/>
            <person name="Luo G."/>
            <person name="Guo H."/>
            <person name="Ma Y."/>
            <person name="Sun W."/>
        </authorList>
    </citation>
    <scope>NUCLEOTIDE SEQUENCE [LARGE SCALE GENOMIC DNA]</scope>
    <source>
        <strain evidence="11">cv. br00</strain>
    </source>
</reference>
<keyword evidence="2 7" id="KW-0134">Cell wall</keyword>
<dbReference type="InterPro" id="IPR007112">
    <property type="entry name" value="Expansin/allergen_DPBB_dom"/>
</dbReference>
<sequence length="264" mass="29074">MSLSLKIMASFKNFTACLGFMLLLGLARSDQISFGEKIDSSWHDAHATFYGDIHGGQTMMGACGYGDLFQQGYGLQTAALSTSLFNNGRTCGACYELKCVNDPQWCKKDAGTIKITATNLCPPNFGGLNAWCNPPQQHFDLSMPMFLTIAQYRAGIVPVKYRRILCSKEGGVRFDIHGNPYWMLVLVRNVGGSGEVIHVSIKGSQTGWIQMTRNWGQNWQTGAHLVGQSLSFLVTTSDSKRLYFDSVAGADWSFGQAYDGKINF</sequence>
<evidence type="ECO:0000256" key="3">
    <source>
        <dbReference type="ARBA" id="ARBA00022525"/>
    </source>
</evidence>